<accession>A0A4Y8UPW6</accession>
<dbReference type="SUPFAM" id="SSF47781">
    <property type="entry name" value="RuvA domain 2-like"/>
    <property type="match status" value="1"/>
</dbReference>
<dbReference type="OrthoDB" id="7510573at2"/>
<dbReference type="InterPro" id="IPR004509">
    <property type="entry name" value="Competence_ComEA_HhH"/>
</dbReference>
<dbReference type="Pfam" id="PF12836">
    <property type="entry name" value="HHH_3"/>
    <property type="match status" value="1"/>
</dbReference>
<protein>
    <submittedName>
        <fullName evidence="1">Helix-hairpin-helix domain-containing protein</fullName>
    </submittedName>
</protein>
<dbReference type="InterPro" id="IPR051675">
    <property type="entry name" value="Endo/Exo/Phosphatase_dom_1"/>
</dbReference>
<dbReference type="GO" id="GO:0015628">
    <property type="term" value="P:protein secretion by the type II secretion system"/>
    <property type="evidence" value="ECO:0007669"/>
    <property type="project" value="TreeGrafter"/>
</dbReference>
<dbReference type="Gene3D" id="1.10.150.280">
    <property type="entry name" value="AF1531-like domain"/>
    <property type="match status" value="1"/>
</dbReference>
<name>A0A4Y8UPW6_9GAMM</name>
<dbReference type="InterPro" id="IPR010994">
    <property type="entry name" value="RuvA_2-like"/>
</dbReference>
<evidence type="ECO:0000313" key="2">
    <source>
        <dbReference type="Proteomes" id="UP000298133"/>
    </source>
</evidence>
<evidence type="ECO:0000313" key="1">
    <source>
        <dbReference type="EMBL" id="TFH69333.1"/>
    </source>
</evidence>
<sequence>MQKQDSVAMVAPAAVNINSASAEQLALALSGIGSAKAAEIVAYRAEHGAFSSVEELLNIKGIGRKTLERNRYRLVVE</sequence>
<reference evidence="1 2" key="1">
    <citation type="submission" date="2019-03" db="EMBL/GenBank/DDBJ databases">
        <title>Draft genome of Gammaproteobacteria bacterium LSUCC0057, a member of the SAR92 clade.</title>
        <authorList>
            <person name="Lanclos V.C."/>
            <person name="Doiron C."/>
            <person name="Henson M.W."/>
            <person name="Thrash J.C."/>
        </authorList>
    </citation>
    <scope>NUCLEOTIDE SEQUENCE [LARGE SCALE GENOMIC DNA]</scope>
    <source>
        <strain evidence="1 2">LSUCC0057</strain>
    </source>
</reference>
<dbReference type="EMBL" id="SPIA01000001">
    <property type="protein sequence ID" value="TFH69333.1"/>
    <property type="molecule type" value="Genomic_DNA"/>
</dbReference>
<proteinExistence type="predicted"/>
<comment type="caution">
    <text evidence="1">The sequence shown here is derived from an EMBL/GenBank/DDBJ whole genome shotgun (WGS) entry which is preliminary data.</text>
</comment>
<dbReference type="PANTHER" id="PTHR21180">
    <property type="entry name" value="ENDONUCLEASE/EXONUCLEASE/PHOSPHATASE FAMILY DOMAIN-CONTAINING PROTEIN 1"/>
    <property type="match status" value="1"/>
</dbReference>
<dbReference type="GO" id="GO:0015627">
    <property type="term" value="C:type II protein secretion system complex"/>
    <property type="evidence" value="ECO:0007669"/>
    <property type="project" value="TreeGrafter"/>
</dbReference>
<dbReference type="AlphaFoldDB" id="A0A4Y8UPW6"/>
<gene>
    <name evidence="1" type="ORF">E3W66_02165</name>
</gene>
<organism evidence="1 2">
    <name type="scientific">Gammaproteobacteria bacterium LSUCC0057</name>
    <dbReference type="NCBI Taxonomy" id="2559237"/>
    <lineage>
        <taxon>Bacteria</taxon>
        <taxon>Pseudomonadati</taxon>
        <taxon>Pseudomonadota</taxon>
        <taxon>Gammaproteobacteria</taxon>
        <taxon>Cellvibrionales</taxon>
        <taxon>Porticoccaceae</taxon>
        <taxon>SAR92 clade</taxon>
    </lineage>
</organism>
<dbReference type="PANTHER" id="PTHR21180:SF32">
    <property type="entry name" value="ENDONUCLEASE_EXONUCLEASE_PHOSPHATASE FAMILY DOMAIN-CONTAINING PROTEIN 1"/>
    <property type="match status" value="1"/>
</dbReference>
<dbReference type="NCBIfam" id="TIGR00426">
    <property type="entry name" value="competence protein ComEA helix-hairpin-helix repeat region"/>
    <property type="match status" value="1"/>
</dbReference>
<keyword evidence="2" id="KW-1185">Reference proteome</keyword>
<dbReference type="Proteomes" id="UP000298133">
    <property type="component" value="Unassembled WGS sequence"/>
</dbReference>